<keyword evidence="4" id="KW-1185">Reference proteome</keyword>
<name>A0A9P1DRJ7_9DINO</name>
<accession>A0A9P1DRJ7</accession>
<gene>
    <name evidence="1" type="ORF">C1SCF055_LOCUS39889</name>
</gene>
<sequence length="167" mass="18848">MADLMEFTAPKLLGPRKGTERMYAVASQQALLRRGPGREHMGTGFLRFGMRFLAIPEGGWLRLCPQSIRPPLASPSAAGLEVDQENLWVEAAEPTIRPVLEDQHRFSPGDKVEVIVGEPGPRLGEWLPCQIQSLGDWPGTYHIFVENHERNNIPMWYFRTPGDDDWA</sequence>
<reference evidence="2" key="2">
    <citation type="submission" date="2024-04" db="EMBL/GenBank/DDBJ databases">
        <authorList>
            <person name="Chen Y."/>
            <person name="Shah S."/>
            <person name="Dougan E. K."/>
            <person name="Thang M."/>
            <person name="Chan C."/>
        </authorList>
    </citation>
    <scope>NUCLEOTIDE SEQUENCE [LARGE SCALE GENOMIC DNA]</scope>
</reference>
<evidence type="ECO:0000313" key="2">
    <source>
        <dbReference type="EMBL" id="CAL1168410.1"/>
    </source>
</evidence>
<protein>
    <submittedName>
        <fullName evidence="3">F5/8 type C domain-containing protein</fullName>
    </submittedName>
</protein>
<evidence type="ECO:0000313" key="4">
    <source>
        <dbReference type="Proteomes" id="UP001152797"/>
    </source>
</evidence>
<dbReference type="AlphaFoldDB" id="A0A9P1DRJ7"/>
<dbReference type="EMBL" id="CAMXCT030006511">
    <property type="protein sequence ID" value="CAL4802347.1"/>
    <property type="molecule type" value="Genomic_DNA"/>
</dbReference>
<dbReference type="EMBL" id="CAMXCT010006511">
    <property type="protein sequence ID" value="CAI4015035.1"/>
    <property type="molecule type" value="Genomic_DNA"/>
</dbReference>
<organism evidence="1">
    <name type="scientific">Cladocopium goreaui</name>
    <dbReference type="NCBI Taxonomy" id="2562237"/>
    <lineage>
        <taxon>Eukaryota</taxon>
        <taxon>Sar</taxon>
        <taxon>Alveolata</taxon>
        <taxon>Dinophyceae</taxon>
        <taxon>Suessiales</taxon>
        <taxon>Symbiodiniaceae</taxon>
        <taxon>Cladocopium</taxon>
    </lineage>
</organism>
<reference evidence="1" key="1">
    <citation type="submission" date="2022-10" db="EMBL/GenBank/DDBJ databases">
        <authorList>
            <person name="Chen Y."/>
            <person name="Dougan E. K."/>
            <person name="Chan C."/>
            <person name="Rhodes N."/>
            <person name="Thang M."/>
        </authorList>
    </citation>
    <scope>NUCLEOTIDE SEQUENCE</scope>
</reference>
<proteinExistence type="predicted"/>
<dbReference type="Proteomes" id="UP001152797">
    <property type="component" value="Unassembled WGS sequence"/>
</dbReference>
<dbReference type="EMBL" id="CAMXCT020006511">
    <property type="protein sequence ID" value="CAL1168410.1"/>
    <property type="molecule type" value="Genomic_DNA"/>
</dbReference>
<dbReference type="OrthoDB" id="414422at2759"/>
<comment type="caution">
    <text evidence="1">The sequence shown here is derived from an EMBL/GenBank/DDBJ whole genome shotgun (WGS) entry which is preliminary data.</text>
</comment>
<evidence type="ECO:0000313" key="1">
    <source>
        <dbReference type="EMBL" id="CAI4015035.1"/>
    </source>
</evidence>
<evidence type="ECO:0000313" key="3">
    <source>
        <dbReference type="EMBL" id="CAL4802347.1"/>
    </source>
</evidence>